<reference evidence="1 2" key="2">
    <citation type="submission" date="2021-08" db="EMBL/GenBank/DDBJ databases">
        <title>Massilia sp. R798.</title>
        <authorList>
            <person name="Baek J.H."/>
            <person name="Jung H.S."/>
            <person name="Kim K.R."/>
            <person name="Jeon C.O."/>
        </authorList>
    </citation>
    <scope>NUCLEOTIDE SEQUENCE [LARGE SCALE GENOMIC DNA]</scope>
    <source>
        <strain evidence="1 2">R798</strain>
    </source>
</reference>
<dbReference type="CDD" id="cd08916">
    <property type="entry name" value="TrHb3_P"/>
    <property type="match status" value="1"/>
</dbReference>
<dbReference type="EMBL" id="JAFBIL020000009">
    <property type="protein sequence ID" value="MBZ2209682.1"/>
    <property type="molecule type" value="Genomic_DNA"/>
</dbReference>
<evidence type="ECO:0000313" key="2">
    <source>
        <dbReference type="Proteomes" id="UP000809349"/>
    </source>
</evidence>
<gene>
    <name evidence="1" type="ORF">I4X03_020630</name>
</gene>
<dbReference type="Proteomes" id="UP000809349">
    <property type="component" value="Unassembled WGS sequence"/>
</dbReference>
<dbReference type="InterPro" id="IPR009050">
    <property type="entry name" value="Globin-like_sf"/>
</dbReference>
<sequence>MHAELNRAVIAQLVHEFYADVRRDPELHTIFDAAIGDDWEPHLARMVEFWSTVMLATREFRGNVYGTHMELDGVVPDHFRRWLSLFDSTAHRLFTPELAGEFLLVARRIAASLQYGMFNQVLVH</sequence>
<organism evidence="1 2">
    <name type="scientific">Massilia soli</name>
    <dbReference type="NCBI Taxonomy" id="2792854"/>
    <lineage>
        <taxon>Bacteria</taxon>
        <taxon>Pseudomonadati</taxon>
        <taxon>Pseudomonadota</taxon>
        <taxon>Betaproteobacteria</taxon>
        <taxon>Burkholderiales</taxon>
        <taxon>Oxalobacteraceae</taxon>
        <taxon>Telluria group</taxon>
        <taxon>Massilia</taxon>
    </lineage>
</organism>
<dbReference type="Gene3D" id="1.10.490.10">
    <property type="entry name" value="Globins"/>
    <property type="match status" value="1"/>
</dbReference>
<evidence type="ECO:0000313" key="1">
    <source>
        <dbReference type="EMBL" id="MBZ2209682.1"/>
    </source>
</evidence>
<dbReference type="InterPro" id="IPR012292">
    <property type="entry name" value="Globin/Proto"/>
</dbReference>
<accession>A0ABS7SUR9</accession>
<reference evidence="1 2" key="1">
    <citation type="submission" date="2021-01" db="EMBL/GenBank/DDBJ databases">
        <authorList>
            <person name="Ruan W."/>
            <person name="Khan S.A."/>
            <person name="Jeon C.O."/>
        </authorList>
    </citation>
    <scope>NUCLEOTIDE SEQUENCE [LARGE SCALE GENOMIC DNA]</scope>
    <source>
        <strain evidence="1 2">R798</strain>
    </source>
</reference>
<protein>
    <submittedName>
        <fullName evidence="1">Group III truncated hemoglobin</fullName>
    </submittedName>
</protein>
<dbReference type="SUPFAM" id="SSF46458">
    <property type="entry name" value="Globin-like"/>
    <property type="match status" value="1"/>
</dbReference>
<proteinExistence type="predicted"/>
<dbReference type="RefSeq" id="WP_223470154.1">
    <property type="nucleotide sequence ID" value="NZ_JAFBIL020000009.1"/>
</dbReference>
<comment type="caution">
    <text evidence="1">The sequence shown here is derived from an EMBL/GenBank/DDBJ whole genome shotgun (WGS) entry which is preliminary data.</text>
</comment>
<name>A0ABS7SUR9_9BURK</name>
<keyword evidence="2" id="KW-1185">Reference proteome</keyword>